<dbReference type="EMBL" id="BAAARE010000013">
    <property type="protein sequence ID" value="GAA2490556.1"/>
    <property type="molecule type" value="Genomic_DNA"/>
</dbReference>
<dbReference type="Proteomes" id="UP001500730">
    <property type="component" value="Unassembled WGS sequence"/>
</dbReference>
<feature type="signal peptide" evidence="1">
    <location>
        <begin position="1"/>
        <end position="21"/>
    </location>
</feature>
<gene>
    <name evidence="2" type="ORF">GCM10009858_30750</name>
</gene>
<evidence type="ECO:0000256" key="1">
    <source>
        <dbReference type="SAM" id="SignalP"/>
    </source>
</evidence>
<keyword evidence="3" id="KW-1185">Reference proteome</keyword>
<proteinExistence type="predicted"/>
<evidence type="ECO:0000313" key="3">
    <source>
        <dbReference type="Proteomes" id="UP001500730"/>
    </source>
</evidence>
<keyword evidence="1" id="KW-0732">Signal</keyword>
<protein>
    <submittedName>
        <fullName evidence="2">Uncharacterized protein</fullName>
    </submittedName>
</protein>
<organism evidence="2 3">
    <name type="scientific">Terrabacter carboxydivorans</name>
    <dbReference type="NCBI Taxonomy" id="619730"/>
    <lineage>
        <taxon>Bacteria</taxon>
        <taxon>Bacillati</taxon>
        <taxon>Actinomycetota</taxon>
        <taxon>Actinomycetes</taxon>
        <taxon>Micrococcales</taxon>
        <taxon>Intrasporangiaceae</taxon>
        <taxon>Terrabacter</taxon>
    </lineage>
</organism>
<accession>A0ABN3LUV7</accession>
<feature type="chain" id="PRO_5045630575" evidence="1">
    <location>
        <begin position="22"/>
        <end position="588"/>
    </location>
</feature>
<name>A0ABN3LUV7_9MICO</name>
<evidence type="ECO:0000313" key="2">
    <source>
        <dbReference type="EMBL" id="GAA2490556.1"/>
    </source>
</evidence>
<sequence length="588" mass="60064">MAISLIAAPAVAIAGAPSALAGPTPTTHAISTTTNPDVDGTGHCKNGNEAVNCNIYDGKEFVWLTGLPANAGLDSGSYFFAVLVPGGQANPNDGGANNLSDDYDAYTNRTFSIADNGAISYTGSHDIANNKIRLMPYADTTNPGGVYILAVCSLANGYPVDPSTCKYDAFKVGESANAEAPTITKTADGAYTNSYTWAITKDVDKTLVQGGGSTATFNYTVGVTHDGGTVSDVGVTGIITVFNPNTSSVHIDDVTDVLSDGTVCTVTGAGPQDIPAGDTDFAYTCQLAGLPQGALDNTAEVAWSNQSVGSAFLPGDTAGFTFTRVAFTGTQVDECASVSDSYAGTLGTVCVGDPNPTTFTYSRTVPVPVDTCVSYDNTATFTTNDTGTTGSASQTVTVCGKDYGLTMGFWQNKNGQAIITGGASTASVCNSATWLRQFAPFQDLSATATCAKVGTYVTNVIKAANASGASMNAMLKAQMLATALDVYFSDAALGGNKISSPLPLGGVKIDLTKVCSVLSLSGSCTGSMISTSSAFGGATSMTVSQLLTYASSQSNVGGSVWYGQVKKTQELAKDTFDAINNSQALVAP</sequence>
<comment type="caution">
    <text evidence="2">The sequence shown here is derived from an EMBL/GenBank/DDBJ whole genome shotgun (WGS) entry which is preliminary data.</text>
</comment>
<reference evidence="2 3" key="1">
    <citation type="journal article" date="2019" name="Int. J. Syst. Evol. Microbiol.">
        <title>The Global Catalogue of Microorganisms (GCM) 10K type strain sequencing project: providing services to taxonomists for standard genome sequencing and annotation.</title>
        <authorList>
            <consortium name="The Broad Institute Genomics Platform"/>
            <consortium name="The Broad Institute Genome Sequencing Center for Infectious Disease"/>
            <person name="Wu L."/>
            <person name="Ma J."/>
        </authorList>
    </citation>
    <scope>NUCLEOTIDE SEQUENCE [LARGE SCALE GENOMIC DNA]</scope>
    <source>
        <strain evidence="2 3">JCM 16259</strain>
    </source>
</reference>